<evidence type="ECO:0000256" key="1">
    <source>
        <dbReference type="SAM" id="Phobius"/>
    </source>
</evidence>
<protein>
    <recommendedName>
        <fullName evidence="4">Prepilin-type N-terminal cleavage/methylation domain-containing protein</fullName>
    </recommendedName>
</protein>
<dbReference type="PROSITE" id="PS00409">
    <property type="entry name" value="PROKAR_NTER_METHYL"/>
    <property type="match status" value="1"/>
</dbReference>
<dbReference type="OrthoDB" id="6398238at2"/>
<dbReference type="HOGENOM" id="CLU_1234319_0_0_6"/>
<reference evidence="2 3" key="1">
    <citation type="submission" date="2007-08" db="EMBL/GenBank/DDBJ databases">
        <title>Complete sequence of Shewanella sediminis HAW-EB3.</title>
        <authorList>
            <consortium name="US DOE Joint Genome Institute"/>
            <person name="Copeland A."/>
            <person name="Lucas S."/>
            <person name="Lapidus A."/>
            <person name="Barry K."/>
            <person name="Glavina del Rio T."/>
            <person name="Dalin E."/>
            <person name="Tice H."/>
            <person name="Pitluck S."/>
            <person name="Chertkov O."/>
            <person name="Brettin T."/>
            <person name="Bruce D."/>
            <person name="Detter J.C."/>
            <person name="Han C."/>
            <person name="Schmutz J."/>
            <person name="Larimer F."/>
            <person name="Land M."/>
            <person name="Hauser L."/>
            <person name="Kyrpides N."/>
            <person name="Kim E."/>
            <person name="Zhao J.-S."/>
            <person name="Richardson P."/>
        </authorList>
    </citation>
    <scope>NUCLEOTIDE SEQUENCE [LARGE SCALE GENOMIC DNA]</scope>
    <source>
        <strain evidence="2 3">HAW-EB3</strain>
    </source>
</reference>
<keyword evidence="1" id="KW-0812">Transmembrane</keyword>
<dbReference type="AlphaFoldDB" id="A8FXQ6"/>
<dbReference type="eggNOG" id="ENOG5031GSK">
    <property type="taxonomic scope" value="Bacteria"/>
</dbReference>
<proteinExistence type="predicted"/>
<dbReference type="NCBIfam" id="TIGR02532">
    <property type="entry name" value="IV_pilin_GFxxxE"/>
    <property type="match status" value="1"/>
</dbReference>
<keyword evidence="1" id="KW-0472">Membrane</keyword>
<keyword evidence="3" id="KW-1185">Reference proteome</keyword>
<evidence type="ECO:0000313" key="2">
    <source>
        <dbReference type="EMBL" id="ABV37629.1"/>
    </source>
</evidence>
<organism evidence="2 3">
    <name type="scientific">Shewanella sediminis (strain HAW-EB3)</name>
    <dbReference type="NCBI Taxonomy" id="425104"/>
    <lineage>
        <taxon>Bacteria</taxon>
        <taxon>Pseudomonadati</taxon>
        <taxon>Pseudomonadota</taxon>
        <taxon>Gammaproteobacteria</taxon>
        <taxon>Alteromonadales</taxon>
        <taxon>Shewanellaceae</taxon>
        <taxon>Shewanella</taxon>
    </lineage>
</organism>
<evidence type="ECO:0008006" key="4">
    <source>
        <dbReference type="Google" id="ProtNLM"/>
    </source>
</evidence>
<dbReference type="RefSeq" id="WP_012143359.1">
    <property type="nucleotide sequence ID" value="NC_009831.1"/>
</dbReference>
<keyword evidence="1" id="KW-1133">Transmembrane helix</keyword>
<dbReference type="Proteomes" id="UP000002015">
    <property type="component" value="Chromosome"/>
</dbReference>
<feature type="transmembrane region" description="Helical" evidence="1">
    <location>
        <begin position="7"/>
        <end position="31"/>
    </location>
</feature>
<dbReference type="Pfam" id="PF07963">
    <property type="entry name" value="N_methyl"/>
    <property type="match status" value="1"/>
</dbReference>
<sequence precursor="true">MIRVSRGFTLVELLISMTLLSMIMLLGSWSFSVFTNKWEGRLGYFSQHVSQTKDHILLNDVIMSIIPYVSKVKNNPKYYFSASASELKAVTQSSIFHPGQPVVFRLSVEESDDGSKYLLYQESLLSVFEENTDIVYTHEKILIAKASAISFSAFGWSSAQSKIRSEDPISAGTNEKPVWRTNYNSVQSNLMPISIRVAWDGNLVSFPVQNDQGMWLTLMIGESN</sequence>
<name>A8FXQ6_SHESH</name>
<dbReference type="STRING" id="425104.Ssed_3025"/>
<dbReference type="InterPro" id="IPR012902">
    <property type="entry name" value="N_methyl_site"/>
</dbReference>
<gene>
    <name evidence="2" type="ordered locus">Ssed_3025</name>
</gene>
<dbReference type="KEGG" id="sse:Ssed_3025"/>
<evidence type="ECO:0000313" key="3">
    <source>
        <dbReference type="Proteomes" id="UP000002015"/>
    </source>
</evidence>
<accession>A8FXQ6</accession>
<dbReference type="EMBL" id="CP000821">
    <property type="protein sequence ID" value="ABV37629.1"/>
    <property type="molecule type" value="Genomic_DNA"/>
</dbReference>